<protein>
    <recommendedName>
        <fullName evidence="2">Nudix hydrolase domain-containing protein</fullName>
    </recommendedName>
</protein>
<accession>A0ABP9WID3</accession>
<evidence type="ECO:0000259" key="2">
    <source>
        <dbReference type="PROSITE" id="PS51462"/>
    </source>
</evidence>
<reference evidence="3 4" key="1">
    <citation type="submission" date="2024-02" db="EMBL/GenBank/DDBJ databases">
        <title>Lysinimicrobium sediminis NBRC 112286.</title>
        <authorList>
            <person name="Ichikawa N."/>
            <person name="Katano-Makiyama Y."/>
            <person name="Hidaka K."/>
        </authorList>
    </citation>
    <scope>NUCLEOTIDE SEQUENCE [LARGE SCALE GENOMIC DNA]</scope>
    <source>
        <strain evidence="3 4">NBRC 112286</strain>
    </source>
</reference>
<feature type="domain" description="Nudix hydrolase" evidence="2">
    <location>
        <begin position="44"/>
        <end position="178"/>
    </location>
</feature>
<dbReference type="PROSITE" id="PS51462">
    <property type="entry name" value="NUDIX"/>
    <property type="match status" value="1"/>
</dbReference>
<evidence type="ECO:0000256" key="1">
    <source>
        <dbReference type="ARBA" id="ARBA00022801"/>
    </source>
</evidence>
<dbReference type="InterPro" id="IPR015797">
    <property type="entry name" value="NUDIX_hydrolase-like_dom_sf"/>
</dbReference>
<evidence type="ECO:0000313" key="3">
    <source>
        <dbReference type="EMBL" id="GAA5519344.1"/>
    </source>
</evidence>
<comment type="caution">
    <text evidence="3">The sequence shown here is derived from an EMBL/GenBank/DDBJ whole genome shotgun (WGS) entry which is preliminary data.</text>
</comment>
<dbReference type="Proteomes" id="UP001426770">
    <property type="component" value="Unassembled WGS sequence"/>
</dbReference>
<keyword evidence="4" id="KW-1185">Reference proteome</keyword>
<dbReference type="SUPFAM" id="SSF55811">
    <property type="entry name" value="Nudix"/>
    <property type="match status" value="1"/>
</dbReference>
<sequence length="208" mass="23117">MLEDVQADRPVVASTVAFAGKVWDVRSDRVDLGDQRIVQRDYLHHTGAVAIIALNEDGEIYLVRQYRHPVRRECWEPPAGLTDVRGESPVDAAARELHEEADLVAARWDVLVDFYATPGGSSEGIRVFLARDLSPVPEHERHVREDEERDMEGRWVALDQVLEAIDAGSVGSPTLVAGALALERARRSGWSTLRPAGSPWRKPPSLLD</sequence>
<dbReference type="Pfam" id="PF00293">
    <property type="entry name" value="NUDIX"/>
    <property type="match status" value="1"/>
</dbReference>
<dbReference type="CDD" id="cd24158">
    <property type="entry name" value="NUDIX_ADPRase_Rv1700"/>
    <property type="match status" value="1"/>
</dbReference>
<evidence type="ECO:0000313" key="4">
    <source>
        <dbReference type="Proteomes" id="UP001426770"/>
    </source>
</evidence>
<proteinExistence type="predicted"/>
<dbReference type="PANTHER" id="PTHR11839:SF31">
    <property type="entry name" value="ADP-RIBOSE PYROPHOSPHATASE"/>
    <property type="match status" value="1"/>
</dbReference>
<dbReference type="Gene3D" id="3.90.79.10">
    <property type="entry name" value="Nucleoside Triphosphate Pyrophosphohydrolase"/>
    <property type="match status" value="1"/>
</dbReference>
<dbReference type="EMBL" id="BAABRR010000008">
    <property type="protein sequence ID" value="GAA5519344.1"/>
    <property type="molecule type" value="Genomic_DNA"/>
</dbReference>
<dbReference type="RefSeq" id="WP_286216219.1">
    <property type="nucleotide sequence ID" value="NZ_AP027736.1"/>
</dbReference>
<dbReference type="InterPro" id="IPR000086">
    <property type="entry name" value="NUDIX_hydrolase_dom"/>
</dbReference>
<name>A0ABP9WID3_9MICO</name>
<dbReference type="PANTHER" id="PTHR11839">
    <property type="entry name" value="UDP/ADP-SUGAR PYROPHOSPHATASE"/>
    <property type="match status" value="1"/>
</dbReference>
<gene>
    <name evidence="3" type="ORF">Lsed01_01785</name>
</gene>
<organism evidence="3 4">
    <name type="scientific">Demequina sediminis</name>
    <dbReference type="NCBI Taxonomy" id="1930058"/>
    <lineage>
        <taxon>Bacteria</taxon>
        <taxon>Bacillati</taxon>
        <taxon>Actinomycetota</taxon>
        <taxon>Actinomycetes</taxon>
        <taxon>Micrococcales</taxon>
        <taxon>Demequinaceae</taxon>
        <taxon>Demequina</taxon>
    </lineage>
</organism>
<keyword evidence="1" id="KW-0378">Hydrolase</keyword>